<evidence type="ECO:0000256" key="1">
    <source>
        <dbReference type="SAM" id="MobiDB-lite"/>
    </source>
</evidence>
<dbReference type="EMBL" id="CARXXK010000002">
    <property type="protein sequence ID" value="CAI6353185.1"/>
    <property type="molecule type" value="Genomic_DNA"/>
</dbReference>
<name>A0AAV0WBT0_9HEMI</name>
<evidence type="ECO:0000313" key="3">
    <source>
        <dbReference type="Proteomes" id="UP001160148"/>
    </source>
</evidence>
<dbReference type="AlphaFoldDB" id="A0AAV0WBT0"/>
<protein>
    <recommendedName>
        <fullName evidence="4">Prolactin receptor</fullName>
    </recommendedName>
</protein>
<feature type="compositionally biased region" description="Basic and acidic residues" evidence="1">
    <location>
        <begin position="1"/>
        <end position="17"/>
    </location>
</feature>
<evidence type="ECO:0000313" key="2">
    <source>
        <dbReference type="EMBL" id="CAI6353185.1"/>
    </source>
</evidence>
<feature type="compositionally biased region" description="Basic and acidic residues" evidence="1">
    <location>
        <begin position="37"/>
        <end position="52"/>
    </location>
</feature>
<proteinExistence type="predicted"/>
<dbReference type="Proteomes" id="UP001160148">
    <property type="component" value="Unassembled WGS sequence"/>
</dbReference>
<accession>A0AAV0WBT0</accession>
<reference evidence="2 3" key="1">
    <citation type="submission" date="2023-01" db="EMBL/GenBank/DDBJ databases">
        <authorList>
            <person name="Whitehead M."/>
        </authorList>
    </citation>
    <scope>NUCLEOTIDE SEQUENCE [LARGE SCALE GENOMIC DNA]</scope>
</reference>
<gene>
    <name evidence="2" type="ORF">MEUPH1_LOCUS9333</name>
</gene>
<feature type="compositionally biased region" description="Polar residues" evidence="1">
    <location>
        <begin position="57"/>
        <end position="75"/>
    </location>
</feature>
<evidence type="ECO:0008006" key="4">
    <source>
        <dbReference type="Google" id="ProtNLM"/>
    </source>
</evidence>
<sequence>MNIIKEVTRKNEKKLDNELPSQDNFDDTPIPSMSSEEEVKDHPLKTDADSMVKTHLRSNGGQHKSSFQPLPSSPTALPRTLKCDPSPNVVCTIDVEAANEVCQMSSDDVKQDVIGTQVHNHS</sequence>
<feature type="region of interest" description="Disordered" evidence="1">
    <location>
        <begin position="1"/>
        <end position="84"/>
    </location>
</feature>
<keyword evidence="3" id="KW-1185">Reference proteome</keyword>
<organism evidence="2 3">
    <name type="scientific">Macrosiphum euphorbiae</name>
    <name type="common">potato aphid</name>
    <dbReference type="NCBI Taxonomy" id="13131"/>
    <lineage>
        <taxon>Eukaryota</taxon>
        <taxon>Metazoa</taxon>
        <taxon>Ecdysozoa</taxon>
        <taxon>Arthropoda</taxon>
        <taxon>Hexapoda</taxon>
        <taxon>Insecta</taxon>
        <taxon>Pterygota</taxon>
        <taxon>Neoptera</taxon>
        <taxon>Paraneoptera</taxon>
        <taxon>Hemiptera</taxon>
        <taxon>Sternorrhyncha</taxon>
        <taxon>Aphidomorpha</taxon>
        <taxon>Aphidoidea</taxon>
        <taxon>Aphididae</taxon>
        <taxon>Macrosiphini</taxon>
        <taxon>Macrosiphum</taxon>
    </lineage>
</organism>
<comment type="caution">
    <text evidence="2">The sequence shown here is derived from an EMBL/GenBank/DDBJ whole genome shotgun (WGS) entry which is preliminary data.</text>
</comment>